<gene>
    <name evidence="2" type="ORF">FC37_GL001669</name>
</gene>
<dbReference type="Pfam" id="PF01248">
    <property type="entry name" value="Ribosomal_L7Ae"/>
    <property type="match status" value="1"/>
</dbReference>
<name>A0A0R1NYK3_9LACO</name>
<dbReference type="EMBL" id="AZEL01000003">
    <property type="protein sequence ID" value="KRL25287.1"/>
    <property type="molecule type" value="Genomic_DNA"/>
</dbReference>
<organism evidence="2 3">
    <name type="scientific">Lactobacillus gallinarum DSM 10532 = JCM 2011</name>
    <dbReference type="NCBI Taxonomy" id="1423748"/>
    <lineage>
        <taxon>Bacteria</taxon>
        <taxon>Bacillati</taxon>
        <taxon>Bacillota</taxon>
        <taxon>Bacilli</taxon>
        <taxon>Lactobacillales</taxon>
        <taxon>Lactobacillaceae</taxon>
        <taxon>Lactobacillus</taxon>
    </lineage>
</organism>
<evidence type="ECO:0000313" key="2">
    <source>
        <dbReference type="EMBL" id="KRL25287.1"/>
    </source>
</evidence>
<dbReference type="Gene3D" id="3.30.1330.30">
    <property type="match status" value="1"/>
</dbReference>
<sequence length="103" mass="11130">MQNRQKAINLLGLAQRAGKLITGTETVIAKLNKGKITAVIMACDVQDNTAEKVDRAARKVNVPIINLFSADEISKAISKKRKVLGLTDVGFTKALIKKINEGV</sequence>
<evidence type="ECO:0000313" key="3">
    <source>
        <dbReference type="Proteomes" id="UP000051311"/>
    </source>
</evidence>
<dbReference type="RefSeq" id="WP_025005939.1">
    <property type="nucleotide sequence ID" value="NZ_AZEL01000003.1"/>
</dbReference>
<dbReference type="SUPFAM" id="SSF55315">
    <property type="entry name" value="L30e-like"/>
    <property type="match status" value="1"/>
</dbReference>
<feature type="domain" description="Ribosomal protein eL8/eL30/eS12/Gadd45" evidence="1">
    <location>
        <begin position="9"/>
        <end position="87"/>
    </location>
</feature>
<protein>
    <submittedName>
        <fullName evidence="2">L7A family ribosomal protein</fullName>
    </submittedName>
</protein>
<dbReference type="GO" id="GO:0005840">
    <property type="term" value="C:ribosome"/>
    <property type="evidence" value="ECO:0007669"/>
    <property type="project" value="UniProtKB-KW"/>
</dbReference>
<reference evidence="2 3" key="1">
    <citation type="journal article" date="2015" name="Genome Announc.">
        <title>Expanding the biotechnology potential of lactobacilli through comparative genomics of 213 strains and associated genera.</title>
        <authorList>
            <person name="Sun Z."/>
            <person name="Harris H.M."/>
            <person name="McCann A."/>
            <person name="Guo C."/>
            <person name="Argimon S."/>
            <person name="Zhang W."/>
            <person name="Yang X."/>
            <person name="Jeffery I.B."/>
            <person name="Cooney J.C."/>
            <person name="Kagawa T.F."/>
            <person name="Liu W."/>
            <person name="Song Y."/>
            <person name="Salvetti E."/>
            <person name="Wrobel A."/>
            <person name="Rasinkangas P."/>
            <person name="Parkhill J."/>
            <person name="Rea M.C."/>
            <person name="O'Sullivan O."/>
            <person name="Ritari J."/>
            <person name="Douillard F.P."/>
            <person name="Paul Ross R."/>
            <person name="Yang R."/>
            <person name="Briner A.E."/>
            <person name="Felis G.E."/>
            <person name="de Vos W.M."/>
            <person name="Barrangou R."/>
            <person name="Klaenhammer T.R."/>
            <person name="Caufield P.W."/>
            <person name="Cui Y."/>
            <person name="Zhang H."/>
            <person name="O'Toole P.W."/>
        </authorList>
    </citation>
    <scope>NUCLEOTIDE SEQUENCE [LARGE SCALE GENOMIC DNA]</scope>
    <source>
        <strain evidence="2 3">DSM 10532</strain>
    </source>
</reference>
<comment type="caution">
    <text evidence="2">The sequence shown here is derived from an EMBL/GenBank/DDBJ whole genome shotgun (WGS) entry which is preliminary data.</text>
</comment>
<dbReference type="OrthoDB" id="9794863at2"/>
<dbReference type="eggNOG" id="COG1358">
    <property type="taxonomic scope" value="Bacteria"/>
</dbReference>
<accession>A0A0R1NYK3</accession>
<evidence type="ECO:0000259" key="1">
    <source>
        <dbReference type="Pfam" id="PF01248"/>
    </source>
</evidence>
<dbReference type="Proteomes" id="UP000051311">
    <property type="component" value="Unassembled WGS sequence"/>
</dbReference>
<dbReference type="AlphaFoldDB" id="A0A0R1NYK3"/>
<dbReference type="InterPro" id="IPR029064">
    <property type="entry name" value="Ribosomal_eL30-like_sf"/>
</dbReference>
<dbReference type="STRING" id="1423748.FC37_GL001669"/>
<keyword evidence="2" id="KW-0689">Ribosomal protein</keyword>
<keyword evidence="2" id="KW-0687">Ribonucleoprotein</keyword>
<dbReference type="GeneID" id="78202446"/>
<dbReference type="InterPro" id="IPR004038">
    <property type="entry name" value="Ribosomal_eL8/eL30/eS12/Gad45"/>
</dbReference>
<proteinExistence type="predicted"/>
<dbReference type="PATRIC" id="fig|1423748.3.peg.1734"/>